<evidence type="ECO:0000259" key="1">
    <source>
        <dbReference type="Pfam" id="PF12697"/>
    </source>
</evidence>
<accession>A0A6J5KQL8</accession>
<organism evidence="2">
    <name type="scientific">uncultured Caudovirales phage</name>
    <dbReference type="NCBI Taxonomy" id="2100421"/>
    <lineage>
        <taxon>Viruses</taxon>
        <taxon>Duplodnaviria</taxon>
        <taxon>Heunggongvirae</taxon>
        <taxon>Uroviricota</taxon>
        <taxon>Caudoviricetes</taxon>
        <taxon>Peduoviridae</taxon>
        <taxon>Maltschvirus</taxon>
        <taxon>Maltschvirus maltsch</taxon>
    </lineage>
</organism>
<dbReference type="SUPFAM" id="SSF53474">
    <property type="entry name" value="alpha/beta-Hydrolases"/>
    <property type="match status" value="1"/>
</dbReference>
<dbReference type="GO" id="GO:0016787">
    <property type="term" value="F:hydrolase activity"/>
    <property type="evidence" value="ECO:0007669"/>
    <property type="project" value="UniProtKB-KW"/>
</dbReference>
<sequence length="197" mass="22288">MSTSILAIHGAFSTPKIFNYLKREFRIYDWNFLDYKDTVSDINGLIARAARAYSQHAPCHIVGHSMGGLVGLALAHQPWVRSVTTIATPLGGLDVNLFQSYFSRSTFFNEISSYSDFVTGLHRREYAQPIQHIISTEGFNPWVYERTDGVVTLRSQRAWSAGPTYDVEANHSEVMLHPNTVTILKKFWAAGPIDRDY</sequence>
<keyword evidence="2" id="KW-0378">Hydrolase</keyword>
<feature type="domain" description="AB hydrolase-1" evidence="1">
    <location>
        <begin position="6"/>
        <end position="131"/>
    </location>
</feature>
<reference evidence="2" key="1">
    <citation type="submission" date="2020-04" db="EMBL/GenBank/DDBJ databases">
        <authorList>
            <person name="Chiriac C."/>
            <person name="Salcher M."/>
            <person name="Ghai R."/>
            <person name="Kavagutti S V."/>
        </authorList>
    </citation>
    <scope>NUCLEOTIDE SEQUENCE</scope>
</reference>
<evidence type="ECO:0000313" key="2">
    <source>
        <dbReference type="EMBL" id="CAB4122400.1"/>
    </source>
</evidence>
<dbReference type="Gene3D" id="3.40.50.1820">
    <property type="entry name" value="alpha/beta hydrolase"/>
    <property type="match status" value="1"/>
</dbReference>
<dbReference type="EMBL" id="LR796167">
    <property type="protein sequence ID" value="CAB4122400.1"/>
    <property type="molecule type" value="Genomic_DNA"/>
</dbReference>
<protein>
    <submittedName>
        <fullName evidence="2">Alpha/beta hydrolase fold-1</fullName>
    </submittedName>
</protein>
<dbReference type="InterPro" id="IPR000073">
    <property type="entry name" value="AB_hydrolase_1"/>
</dbReference>
<gene>
    <name evidence="2" type="ORF">UFOVP29_16</name>
</gene>
<proteinExistence type="predicted"/>
<dbReference type="Pfam" id="PF12697">
    <property type="entry name" value="Abhydrolase_6"/>
    <property type="match status" value="1"/>
</dbReference>
<name>A0A6J5KQL8_9CAUD</name>
<dbReference type="InterPro" id="IPR029058">
    <property type="entry name" value="AB_hydrolase_fold"/>
</dbReference>